<keyword evidence="8" id="KW-1185">Reference proteome</keyword>
<reference evidence="7 8" key="1">
    <citation type="submission" date="2024-04" db="EMBL/GenBank/DDBJ databases">
        <title>Genome assembly C_amara_ONT_v2.</title>
        <authorList>
            <person name="Yant L."/>
            <person name="Moore C."/>
            <person name="Slenker M."/>
        </authorList>
    </citation>
    <scope>NUCLEOTIDE SEQUENCE [LARGE SCALE GENOMIC DNA]</scope>
    <source>
        <tissue evidence="7">Leaf</tissue>
    </source>
</reference>
<keyword evidence="5" id="KW-1015">Disulfide bond</keyword>
<evidence type="ECO:0000259" key="6">
    <source>
        <dbReference type="Pfam" id="PF08127"/>
    </source>
</evidence>
<protein>
    <submittedName>
        <fullName evidence="7">Cathepsin B-like protease 2</fullName>
    </submittedName>
</protein>
<dbReference type="Proteomes" id="UP001558713">
    <property type="component" value="Unassembled WGS sequence"/>
</dbReference>
<keyword evidence="1" id="KW-0645">Protease</keyword>
<proteinExistence type="predicted"/>
<feature type="domain" description="Peptidase C1A propeptide" evidence="6">
    <location>
        <begin position="44"/>
        <end position="86"/>
    </location>
</feature>
<name>A0ABD1AAG8_CARAN</name>
<evidence type="ECO:0000256" key="3">
    <source>
        <dbReference type="ARBA" id="ARBA00022801"/>
    </source>
</evidence>
<dbReference type="Gene3D" id="3.90.70.10">
    <property type="entry name" value="Cysteine proteinases"/>
    <property type="match status" value="1"/>
</dbReference>
<evidence type="ECO:0000256" key="2">
    <source>
        <dbReference type="ARBA" id="ARBA00022729"/>
    </source>
</evidence>
<sequence>MADNCIRLYLAYVFLLLGLIISSFNFQVFAAENLSKQKLSSLILQNEIVKEVNENPYAGWKASFNDRFSNATVAEFKRLLGVKPTPKTAFLGVPIVSHDKSLKLPKEFDARTAWSQCPSIARILGSLWCLLGIWCC</sequence>
<dbReference type="InterPro" id="IPR038765">
    <property type="entry name" value="Papain-like_cys_pep_sf"/>
</dbReference>
<evidence type="ECO:0000256" key="1">
    <source>
        <dbReference type="ARBA" id="ARBA00022670"/>
    </source>
</evidence>
<dbReference type="AlphaFoldDB" id="A0ABD1AAG8"/>
<dbReference type="EMBL" id="JBANAX010000697">
    <property type="protein sequence ID" value="KAL1196720.1"/>
    <property type="molecule type" value="Genomic_DNA"/>
</dbReference>
<keyword evidence="4" id="KW-0788">Thiol protease</keyword>
<keyword evidence="2" id="KW-0732">Signal</keyword>
<accession>A0ABD1AAG8</accession>
<evidence type="ECO:0000256" key="5">
    <source>
        <dbReference type="ARBA" id="ARBA00023157"/>
    </source>
</evidence>
<evidence type="ECO:0000256" key="4">
    <source>
        <dbReference type="ARBA" id="ARBA00022807"/>
    </source>
</evidence>
<organism evidence="7 8">
    <name type="scientific">Cardamine amara subsp. amara</name>
    <dbReference type="NCBI Taxonomy" id="228776"/>
    <lineage>
        <taxon>Eukaryota</taxon>
        <taxon>Viridiplantae</taxon>
        <taxon>Streptophyta</taxon>
        <taxon>Embryophyta</taxon>
        <taxon>Tracheophyta</taxon>
        <taxon>Spermatophyta</taxon>
        <taxon>Magnoliopsida</taxon>
        <taxon>eudicotyledons</taxon>
        <taxon>Gunneridae</taxon>
        <taxon>Pentapetalae</taxon>
        <taxon>rosids</taxon>
        <taxon>malvids</taxon>
        <taxon>Brassicales</taxon>
        <taxon>Brassicaceae</taxon>
        <taxon>Cardamineae</taxon>
        <taxon>Cardamine</taxon>
    </lineage>
</organism>
<comment type="caution">
    <text evidence="7">The sequence shown here is derived from an EMBL/GenBank/DDBJ whole genome shotgun (WGS) entry which is preliminary data.</text>
</comment>
<evidence type="ECO:0000313" key="8">
    <source>
        <dbReference type="Proteomes" id="UP001558713"/>
    </source>
</evidence>
<dbReference type="GO" id="GO:0006508">
    <property type="term" value="P:proteolysis"/>
    <property type="evidence" value="ECO:0007669"/>
    <property type="project" value="UniProtKB-KW"/>
</dbReference>
<gene>
    <name evidence="7" type="ORF">V5N11_004419</name>
</gene>
<dbReference type="InterPro" id="IPR012599">
    <property type="entry name" value="Propeptide_C1A"/>
</dbReference>
<dbReference type="GO" id="GO:0008234">
    <property type="term" value="F:cysteine-type peptidase activity"/>
    <property type="evidence" value="ECO:0007669"/>
    <property type="project" value="UniProtKB-KW"/>
</dbReference>
<evidence type="ECO:0000313" key="7">
    <source>
        <dbReference type="EMBL" id="KAL1196720.1"/>
    </source>
</evidence>
<dbReference type="Pfam" id="PF08127">
    <property type="entry name" value="Propeptide_C1"/>
    <property type="match status" value="1"/>
</dbReference>
<keyword evidence="3" id="KW-0378">Hydrolase</keyword>
<dbReference type="SUPFAM" id="SSF54001">
    <property type="entry name" value="Cysteine proteinases"/>
    <property type="match status" value="1"/>
</dbReference>